<evidence type="ECO:0000313" key="2">
    <source>
        <dbReference type="Ensembl" id="ENSCSEP00000013801.1"/>
    </source>
</evidence>
<dbReference type="PANTHER" id="PTHR23179:SF28">
    <property type="entry name" value="RHO GTPASE-ACTIVATING PROTEIN 20"/>
    <property type="match status" value="1"/>
</dbReference>
<evidence type="ECO:0000313" key="3">
    <source>
        <dbReference type="Proteomes" id="UP000265120"/>
    </source>
</evidence>
<organism evidence="2 3">
    <name type="scientific">Cynoglossus semilaevis</name>
    <name type="common">Tongue sole</name>
    <dbReference type="NCBI Taxonomy" id="244447"/>
    <lineage>
        <taxon>Eukaryota</taxon>
        <taxon>Metazoa</taxon>
        <taxon>Chordata</taxon>
        <taxon>Craniata</taxon>
        <taxon>Vertebrata</taxon>
        <taxon>Euteleostomi</taxon>
        <taxon>Actinopterygii</taxon>
        <taxon>Neopterygii</taxon>
        <taxon>Teleostei</taxon>
        <taxon>Neoteleostei</taxon>
        <taxon>Acanthomorphata</taxon>
        <taxon>Carangaria</taxon>
        <taxon>Pleuronectiformes</taxon>
        <taxon>Pleuronectoidei</taxon>
        <taxon>Cynoglossidae</taxon>
        <taxon>Cynoglossinae</taxon>
        <taxon>Cynoglossus</taxon>
    </lineage>
</organism>
<dbReference type="PROSITE" id="PS50238">
    <property type="entry name" value="RHOGAP"/>
    <property type="match status" value="1"/>
</dbReference>
<dbReference type="GeneTree" id="ENSGT00940000154633"/>
<dbReference type="SUPFAM" id="SSF48350">
    <property type="entry name" value="GTPase activation domain, GAP"/>
    <property type="match status" value="1"/>
</dbReference>
<feature type="domain" description="Rho-GAP" evidence="1">
    <location>
        <begin position="1"/>
        <end position="164"/>
    </location>
</feature>
<dbReference type="SMART" id="SM00324">
    <property type="entry name" value="RhoGAP"/>
    <property type="match status" value="1"/>
</dbReference>
<dbReference type="Pfam" id="PF00620">
    <property type="entry name" value="RhoGAP"/>
    <property type="match status" value="1"/>
</dbReference>
<dbReference type="OMA" id="EDWMEVM"/>
<dbReference type="Ensembl" id="ENSCSET00000013963.1">
    <property type="protein sequence ID" value="ENSCSEP00000013801.1"/>
    <property type="gene ID" value="ENSCSEG00000008879.1"/>
</dbReference>
<accession>A0A3P8VKI7</accession>
<dbReference type="PANTHER" id="PTHR23179">
    <property type="entry name" value="T-CELL ACTIVATION RHO GTPASE ACTIVATING PROTEIN-RELATED"/>
    <property type="match status" value="1"/>
</dbReference>
<dbReference type="InterPro" id="IPR000198">
    <property type="entry name" value="RhoGAP_dom"/>
</dbReference>
<reference evidence="2" key="3">
    <citation type="submission" date="2025-09" db="UniProtKB">
        <authorList>
            <consortium name="Ensembl"/>
        </authorList>
    </citation>
    <scope>IDENTIFICATION</scope>
</reference>
<sequence length="207" mass="23593">MLTFLYHEGSWTRGIFRRPAGARAVRELRDSLDAGEFQLPLIRDHVFLIAGVFKDFLRSIPGSLLCCELHEEWMDVLEDDEVEEGQVLMHRLPKENALLLRYLLAVLHTIKANAHENQMNAFNLSVCIAPSMLWPPGAPCSPEVEGKETKKVSEFMMEHCQQILGEEPTTLFGGPPQRCQSDETTTGKHTISMSLECKYKKELHRLM</sequence>
<proteinExistence type="predicted"/>
<dbReference type="Proteomes" id="UP000265120">
    <property type="component" value="Chromosome 14"/>
</dbReference>
<protein>
    <recommendedName>
        <fullName evidence="1">Rho-GAP domain-containing protein</fullName>
    </recommendedName>
</protein>
<dbReference type="AlphaFoldDB" id="A0A3P8VKI7"/>
<dbReference type="GO" id="GO:0005096">
    <property type="term" value="F:GTPase activator activity"/>
    <property type="evidence" value="ECO:0007669"/>
    <property type="project" value="TreeGrafter"/>
</dbReference>
<reference evidence="2" key="2">
    <citation type="submission" date="2025-08" db="UniProtKB">
        <authorList>
            <consortium name="Ensembl"/>
        </authorList>
    </citation>
    <scope>IDENTIFICATION</scope>
</reference>
<keyword evidence="3" id="KW-1185">Reference proteome</keyword>
<dbReference type="Gene3D" id="1.10.555.10">
    <property type="entry name" value="Rho GTPase activation protein"/>
    <property type="match status" value="1"/>
</dbReference>
<dbReference type="InParanoid" id="A0A3P8VKI7"/>
<dbReference type="GO" id="GO:0007165">
    <property type="term" value="P:signal transduction"/>
    <property type="evidence" value="ECO:0007669"/>
    <property type="project" value="InterPro"/>
</dbReference>
<dbReference type="InterPro" id="IPR008936">
    <property type="entry name" value="Rho_GTPase_activation_prot"/>
</dbReference>
<dbReference type="STRING" id="244447.ENSCSEP00000013801"/>
<name>A0A3P8VKI7_CYNSE</name>
<reference evidence="2 3" key="1">
    <citation type="journal article" date="2014" name="Nat. Genet.">
        <title>Whole-genome sequence of a flatfish provides insights into ZW sex chromosome evolution and adaptation to a benthic lifestyle.</title>
        <authorList>
            <person name="Chen S."/>
            <person name="Zhang G."/>
            <person name="Shao C."/>
            <person name="Huang Q."/>
            <person name="Liu G."/>
            <person name="Zhang P."/>
            <person name="Song W."/>
            <person name="An N."/>
            <person name="Chalopin D."/>
            <person name="Volff J.N."/>
            <person name="Hong Y."/>
            <person name="Li Q."/>
            <person name="Sha Z."/>
            <person name="Zhou H."/>
            <person name="Xie M."/>
            <person name="Yu Q."/>
            <person name="Liu Y."/>
            <person name="Xiang H."/>
            <person name="Wang N."/>
            <person name="Wu K."/>
            <person name="Yang C."/>
            <person name="Zhou Q."/>
            <person name="Liao X."/>
            <person name="Yang L."/>
            <person name="Hu Q."/>
            <person name="Zhang J."/>
            <person name="Meng L."/>
            <person name="Jin L."/>
            <person name="Tian Y."/>
            <person name="Lian J."/>
            <person name="Yang J."/>
            <person name="Miao G."/>
            <person name="Liu S."/>
            <person name="Liang Z."/>
            <person name="Yan F."/>
            <person name="Li Y."/>
            <person name="Sun B."/>
            <person name="Zhang H."/>
            <person name="Zhang J."/>
            <person name="Zhu Y."/>
            <person name="Du M."/>
            <person name="Zhao Y."/>
            <person name="Schartl M."/>
            <person name="Tang Q."/>
            <person name="Wang J."/>
        </authorList>
    </citation>
    <scope>NUCLEOTIDE SEQUENCE</scope>
</reference>
<evidence type="ECO:0000259" key="1">
    <source>
        <dbReference type="PROSITE" id="PS50238"/>
    </source>
</evidence>